<feature type="transmembrane region" description="Helical" evidence="1">
    <location>
        <begin position="104"/>
        <end position="125"/>
    </location>
</feature>
<dbReference type="EMBL" id="BMOK01000001">
    <property type="protein sequence ID" value="GGL41294.1"/>
    <property type="molecule type" value="Genomic_DNA"/>
</dbReference>
<dbReference type="AlphaFoldDB" id="A0A917RWK9"/>
<keyword evidence="1" id="KW-0812">Transmembrane</keyword>
<dbReference type="GO" id="GO:0005886">
    <property type="term" value="C:plasma membrane"/>
    <property type="evidence" value="ECO:0007669"/>
    <property type="project" value="TreeGrafter"/>
</dbReference>
<dbReference type="InterPro" id="IPR000160">
    <property type="entry name" value="GGDEF_dom"/>
</dbReference>
<dbReference type="GO" id="GO:0043709">
    <property type="term" value="P:cell adhesion involved in single-species biofilm formation"/>
    <property type="evidence" value="ECO:0007669"/>
    <property type="project" value="TreeGrafter"/>
</dbReference>
<reference evidence="3" key="2">
    <citation type="submission" date="2020-09" db="EMBL/GenBank/DDBJ databases">
        <authorList>
            <person name="Sun Q."/>
            <person name="Ohkuma M."/>
        </authorList>
    </citation>
    <scope>NUCLEOTIDE SEQUENCE</scope>
    <source>
        <strain evidence="3">JCM 15325</strain>
    </source>
</reference>
<dbReference type="Gene3D" id="3.30.70.270">
    <property type="match status" value="1"/>
</dbReference>
<accession>A0A917RWK9</accession>
<dbReference type="PANTHER" id="PTHR45138">
    <property type="entry name" value="REGULATORY COMPONENTS OF SENSORY TRANSDUCTION SYSTEM"/>
    <property type="match status" value="1"/>
</dbReference>
<feature type="transmembrane region" description="Helical" evidence="1">
    <location>
        <begin position="208"/>
        <end position="226"/>
    </location>
</feature>
<feature type="transmembrane region" description="Helical" evidence="1">
    <location>
        <begin position="34"/>
        <end position="53"/>
    </location>
</feature>
<evidence type="ECO:0000256" key="1">
    <source>
        <dbReference type="SAM" id="Phobius"/>
    </source>
</evidence>
<feature type="transmembrane region" description="Helical" evidence="1">
    <location>
        <begin position="180"/>
        <end position="201"/>
    </location>
</feature>
<dbReference type="SUPFAM" id="SSF55781">
    <property type="entry name" value="GAF domain-like"/>
    <property type="match status" value="1"/>
</dbReference>
<name>A0A917RWK9_9BACL</name>
<keyword evidence="4" id="KW-1185">Reference proteome</keyword>
<dbReference type="InterPro" id="IPR043128">
    <property type="entry name" value="Rev_trsase/Diguanyl_cyclase"/>
</dbReference>
<dbReference type="NCBIfam" id="TIGR00254">
    <property type="entry name" value="GGDEF"/>
    <property type="match status" value="1"/>
</dbReference>
<dbReference type="GO" id="GO:0052621">
    <property type="term" value="F:diguanylate cyclase activity"/>
    <property type="evidence" value="ECO:0007669"/>
    <property type="project" value="TreeGrafter"/>
</dbReference>
<dbReference type="SMART" id="SM00267">
    <property type="entry name" value="GGDEF"/>
    <property type="match status" value="1"/>
</dbReference>
<evidence type="ECO:0000313" key="4">
    <source>
        <dbReference type="Proteomes" id="UP000654670"/>
    </source>
</evidence>
<dbReference type="CDD" id="cd01949">
    <property type="entry name" value="GGDEF"/>
    <property type="match status" value="1"/>
</dbReference>
<dbReference type="SMART" id="SM00065">
    <property type="entry name" value="GAF"/>
    <property type="match status" value="1"/>
</dbReference>
<keyword evidence="1" id="KW-1133">Transmembrane helix</keyword>
<comment type="caution">
    <text evidence="3">The sequence shown here is derived from an EMBL/GenBank/DDBJ whole genome shotgun (WGS) entry which is preliminary data.</text>
</comment>
<sequence>MSKTQRRTIWLTWLVVICISFPLMYTVDPPKNDSIPSILTVGIVFMITALFSFKVKGTDIIVLQGIGLAAFLIFGLFLEALMTQFGILVYLMTRRIGKNEMYRIPVNSLMFLAVSVAAASVYYRLGGRTEEIGHNLLTVNLIPVFGFYLASYVVNEIFIYSYRRWFLPKTGKVKVIDRDTIWEIVATFLMMPLGIAFYYMYSIRGLPGMFIIAVPMVALSIVIRVINSSQELVRFLQKVNHLGQKLTEELSAKHVLDLFFERVPEMIPVDYLYIVSYIQPDKPKIVRLYRRDNGRTFIPFQKEADISLHVYREGKPVMGQRNKSRYPFLYALSEGKARSFLSVPMMYHGQVIGVLTLASDMNKAYSKSNRIGMEIIGDFLAIALENARNFEIRKKESERCPLTDLYNYRYLMRALTRIFSDPAAAVFSIIMLDVDNFKGVNDTYGHQSGNAILIGVADRLRQTVGDKGIIARYGGEEFTVVLPGMDRNLCFAMAESIRQAVASEPFMIYIENEHRYKQIYITISLGTSTAPFDAKDPTELIYNADHAMYTGAKRMGKNRVARFV</sequence>
<proteinExistence type="predicted"/>
<feature type="transmembrane region" description="Helical" evidence="1">
    <location>
        <begin position="137"/>
        <end position="160"/>
    </location>
</feature>
<dbReference type="InterPro" id="IPR003018">
    <property type="entry name" value="GAF"/>
</dbReference>
<dbReference type="InterPro" id="IPR029016">
    <property type="entry name" value="GAF-like_dom_sf"/>
</dbReference>
<feature type="transmembrane region" description="Helical" evidence="1">
    <location>
        <begin position="65"/>
        <end position="92"/>
    </location>
</feature>
<dbReference type="SUPFAM" id="SSF55073">
    <property type="entry name" value="Nucleotide cyclase"/>
    <property type="match status" value="1"/>
</dbReference>
<protein>
    <recommendedName>
        <fullName evidence="2">GGDEF domain-containing protein</fullName>
    </recommendedName>
</protein>
<dbReference type="PANTHER" id="PTHR45138:SF9">
    <property type="entry name" value="DIGUANYLATE CYCLASE DGCM-RELATED"/>
    <property type="match status" value="1"/>
</dbReference>
<dbReference type="RefSeq" id="WP_188800825.1">
    <property type="nucleotide sequence ID" value="NZ_BMOK01000001.1"/>
</dbReference>
<reference evidence="3" key="1">
    <citation type="journal article" date="2014" name="Int. J. Syst. Evol. Microbiol.">
        <title>Complete genome sequence of Corynebacterium casei LMG S-19264T (=DSM 44701T), isolated from a smear-ripened cheese.</title>
        <authorList>
            <consortium name="US DOE Joint Genome Institute (JGI-PGF)"/>
            <person name="Walter F."/>
            <person name="Albersmeier A."/>
            <person name="Kalinowski J."/>
            <person name="Ruckert C."/>
        </authorList>
    </citation>
    <scope>NUCLEOTIDE SEQUENCE</scope>
    <source>
        <strain evidence="3">JCM 15325</strain>
    </source>
</reference>
<gene>
    <name evidence="3" type="ORF">GCM10007968_01450</name>
</gene>
<evidence type="ECO:0000313" key="3">
    <source>
        <dbReference type="EMBL" id="GGL41294.1"/>
    </source>
</evidence>
<feature type="transmembrane region" description="Helical" evidence="1">
    <location>
        <begin position="9"/>
        <end position="28"/>
    </location>
</feature>
<dbReference type="Gene3D" id="3.30.450.40">
    <property type="match status" value="1"/>
</dbReference>
<dbReference type="PROSITE" id="PS50887">
    <property type="entry name" value="GGDEF"/>
    <property type="match status" value="1"/>
</dbReference>
<dbReference type="InterPro" id="IPR050469">
    <property type="entry name" value="Diguanylate_Cyclase"/>
</dbReference>
<dbReference type="InterPro" id="IPR029787">
    <property type="entry name" value="Nucleotide_cyclase"/>
</dbReference>
<dbReference type="Pfam" id="PF13185">
    <property type="entry name" value="GAF_2"/>
    <property type="match status" value="1"/>
</dbReference>
<feature type="domain" description="GGDEF" evidence="2">
    <location>
        <begin position="425"/>
        <end position="564"/>
    </location>
</feature>
<dbReference type="GO" id="GO:1902201">
    <property type="term" value="P:negative regulation of bacterial-type flagellum-dependent cell motility"/>
    <property type="evidence" value="ECO:0007669"/>
    <property type="project" value="TreeGrafter"/>
</dbReference>
<organism evidence="3 4">
    <name type="scientific">Sporolactobacillus putidus</name>
    <dbReference type="NCBI Taxonomy" id="492735"/>
    <lineage>
        <taxon>Bacteria</taxon>
        <taxon>Bacillati</taxon>
        <taxon>Bacillota</taxon>
        <taxon>Bacilli</taxon>
        <taxon>Bacillales</taxon>
        <taxon>Sporolactobacillaceae</taxon>
        <taxon>Sporolactobacillus</taxon>
    </lineage>
</organism>
<dbReference type="Proteomes" id="UP000654670">
    <property type="component" value="Unassembled WGS sequence"/>
</dbReference>
<dbReference type="Pfam" id="PF00990">
    <property type="entry name" value="GGDEF"/>
    <property type="match status" value="1"/>
</dbReference>
<keyword evidence="1" id="KW-0472">Membrane</keyword>
<evidence type="ECO:0000259" key="2">
    <source>
        <dbReference type="PROSITE" id="PS50887"/>
    </source>
</evidence>